<sequence>MNLVLQRADQTDERFKEQARILTDYDSRLRTVESTMATQECVRELDARFDGTVTKEEMAQRQSRTRWLVGLMVSVAAIAASVAIGLINVLL</sequence>
<comment type="caution">
    <text evidence="2">The sequence shown here is derived from an EMBL/GenBank/DDBJ whole genome shotgun (WGS) entry which is preliminary data.</text>
</comment>
<name>A0ABV9SSQ3_9ACTN</name>
<keyword evidence="1" id="KW-0472">Membrane</keyword>
<feature type="transmembrane region" description="Helical" evidence="1">
    <location>
        <begin position="67"/>
        <end position="90"/>
    </location>
</feature>
<evidence type="ECO:0000313" key="3">
    <source>
        <dbReference type="Proteomes" id="UP001595858"/>
    </source>
</evidence>
<keyword evidence="1" id="KW-1133">Transmembrane helix</keyword>
<dbReference type="EMBL" id="JBHSIY010000028">
    <property type="protein sequence ID" value="MFC4869346.1"/>
    <property type="molecule type" value="Genomic_DNA"/>
</dbReference>
<gene>
    <name evidence="2" type="ORF">ACFPCZ_22150</name>
</gene>
<keyword evidence="3" id="KW-1185">Reference proteome</keyword>
<accession>A0ABV9SSQ3</accession>
<protein>
    <recommendedName>
        <fullName evidence="4">EF-hand domain-containing protein</fullName>
    </recommendedName>
</protein>
<evidence type="ECO:0000256" key="1">
    <source>
        <dbReference type="SAM" id="Phobius"/>
    </source>
</evidence>
<dbReference type="RefSeq" id="WP_344143022.1">
    <property type="nucleotide sequence ID" value="NZ_BAAAQI010000006.1"/>
</dbReference>
<proteinExistence type="predicted"/>
<organism evidence="2 3">
    <name type="scientific">Streptomonospora arabica</name>
    <dbReference type="NCBI Taxonomy" id="412417"/>
    <lineage>
        <taxon>Bacteria</taxon>
        <taxon>Bacillati</taxon>
        <taxon>Actinomycetota</taxon>
        <taxon>Actinomycetes</taxon>
        <taxon>Streptosporangiales</taxon>
        <taxon>Nocardiopsidaceae</taxon>
        <taxon>Streptomonospora</taxon>
    </lineage>
</organism>
<reference evidence="3" key="1">
    <citation type="journal article" date="2019" name="Int. J. Syst. Evol. Microbiol.">
        <title>The Global Catalogue of Microorganisms (GCM) 10K type strain sequencing project: providing services to taxonomists for standard genome sequencing and annotation.</title>
        <authorList>
            <consortium name="The Broad Institute Genomics Platform"/>
            <consortium name="The Broad Institute Genome Sequencing Center for Infectious Disease"/>
            <person name="Wu L."/>
            <person name="Ma J."/>
        </authorList>
    </citation>
    <scope>NUCLEOTIDE SEQUENCE [LARGE SCALE GENOMIC DNA]</scope>
    <source>
        <strain evidence="3">CGMCC 4.7304</strain>
    </source>
</reference>
<dbReference type="Proteomes" id="UP001595858">
    <property type="component" value="Unassembled WGS sequence"/>
</dbReference>
<evidence type="ECO:0008006" key="4">
    <source>
        <dbReference type="Google" id="ProtNLM"/>
    </source>
</evidence>
<keyword evidence="1" id="KW-0812">Transmembrane</keyword>
<evidence type="ECO:0000313" key="2">
    <source>
        <dbReference type="EMBL" id="MFC4869346.1"/>
    </source>
</evidence>